<comment type="caution">
    <text evidence="3">The sequence shown here is derived from an EMBL/GenBank/DDBJ whole genome shotgun (WGS) entry which is preliminary data.</text>
</comment>
<feature type="region of interest" description="Disordered" evidence="1">
    <location>
        <begin position="161"/>
        <end position="205"/>
    </location>
</feature>
<keyword evidence="2" id="KW-0732">Signal</keyword>
<organism evidence="3 4">
    <name type="scientific">Botrytis hyacinthi</name>
    <dbReference type="NCBI Taxonomy" id="278943"/>
    <lineage>
        <taxon>Eukaryota</taxon>
        <taxon>Fungi</taxon>
        <taxon>Dikarya</taxon>
        <taxon>Ascomycota</taxon>
        <taxon>Pezizomycotina</taxon>
        <taxon>Leotiomycetes</taxon>
        <taxon>Helotiales</taxon>
        <taxon>Sclerotiniaceae</taxon>
        <taxon>Botrytis</taxon>
    </lineage>
</organism>
<keyword evidence="4" id="KW-1185">Reference proteome</keyword>
<dbReference type="AlphaFoldDB" id="A0A4Z1GIM0"/>
<evidence type="ECO:0000256" key="2">
    <source>
        <dbReference type="SAM" id="SignalP"/>
    </source>
</evidence>
<feature type="chain" id="PRO_5021455977" description="Ig-like domain-containing protein" evidence="2">
    <location>
        <begin position="17"/>
        <end position="429"/>
    </location>
</feature>
<name>A0A4Z1GIM0_9HELO</name>
<dbReference type="EMBL" id="PQXK01000116">
    <property type="protein sequence ID" value="TGO36726.1"/>
    <property type="molecule type" value="Genomic_DNA"/>
</dbReference>
<feature type="signal peptide" evidence="2">
    <location>
        <begin position="1"/>
        <end position="16"/>
    </location>
</feature>
<evidence type="ECO:0000313" key="3">
    <source>
        <dbReference type="EMBL" id="TGO36726.1"/>
    </source>
</evidence>
<feature type="region of interest" description="Disordered" evidence="1">
    <location>
        <begin position="282"/>
        <end position="321"/>
    </location>
</feature>
<evidence type="ECO:0000256" key="1">
    <source>
        <dbReference type="SAM" id="MobiDB-lite"/>
    </source>
</evidence>
<evidence type="ECO:0008006" key="5">
    <source>
        <dbReference type="Google" id="ProtNLM"/>
    </source>
</evidence>
<protein>
    <recommendedName>
        <fullName evidence="5">Ig-like domain-containing protein</fullName>
    </recommendedName>
</protein>
<accession>A0A4Z1GIM0</accession>
<evidence type="ECO:0000313" key="4">
    <source>
        <dbReference type="Proteomes" id="UP000297814"/>
    </source>
</evidence>
<gene>
    <name evidence="3" type="ORF">BHYA_0116g00150</name>
</gene>
<feature type="compositionally biased region" description="Low complexity" evidence="1">
    <location>
        <begin position="282"/>
        <end position="304"/>
    </location>
</feature>
<reference evidence="3 4" key="1">
    <citation type="submission" date="2017-12" db="EMBL/GenBank/DDBJ databases">
        <title>Comparative genomics of Botrytis spp.</title>
        <authorList>
            <person name="Valero-Jimenez C.A."/>
            <person name="Tapia P."/>
            <person name="Veloso J."/>
            <person name="Silva-Moreno E."/>
            <person name="Staats M."/>
            <person name="Valdes J.H."/>
            <person name="Van Kan J.A.L."/>
        </authorList>
    </citation>
    <scope>NUCLEOTIDE SEQUENCE [LARGE SCALE GENOMIC DNA]</scope>
    <source>
        <strain evidence="3 4">Bh0001</strain>
    </source>
</reference>
<proteinExistence type="predicted"/>
<sequence length="429" mass="45829">MYPQIILVGILPLVQCLSLSSGSSSAVTTPIYLATPSLTQSSSIIFSSTTSILAHSWFSPVSSGLSSLSSISNPPPTTSTTSAIETTAITFLTASTTATSATSGSSSASSSSACPTLVARNDEDDDAVLLAAMTYWESVFNNTDYLSLDDTISQAIQLANSTDGYDPDMPTTDSFPTNPDTPPTNPNSPITPDTCPPTPPKKRHRNAAENWIGLRSTRDQDLGYIGNGDLRTGTGLLLSGCFNESDSTSSNEHQSDSTLSGISSATTFPSDTSVLSFVSSSGLTTSTTTSTSSITSCSATPSSTNPCPELQLVGNDPDPLDEDKPITDEKVAECENWLESNVEPPEGPSNSPEYIAWDQMHDRCSRIENVDKNVAIRKEYILQQSSVFRYECVQEAAAWLKKHAEKIPGLPEWLEEHKDDWHSPCGPEI</sequence>
<dbReference type="Proteomes" id="UP000297814">
    <property type="component" value="Unassembled WGS sequence"/>
</dbReference>